<evidence type="ECO:0000256" key="8">
    <source>
        <dbReference type="ARBA" id="ARBA00023136"/>
    </source>
</evidence>
<name>A0A4Y9VV31_9PROT</name>
<keyword evidence="9 12" id="KW-0407">Ion channel</keyword>
<dbReference type="GO" id="GO:0046872">
    <property type="term" value="F:metal ion binding"/>
    <property type="evidence" value="ECO:0007669"/>
    <property type="project" value="UniProtKB-KW"/>
</dbReference>
<accession>A0A4Y9VV31</accession>
<keyword evidence="2 12" id="KW-1003">Cell membrane</keyword>
<evidence type="ECO:0000256" key="6">
    <source>
        <dbReference type="ARBA" id="ARBA00023053"/>
    </source>
</evidence>
<dbReference type="Pfam" id="PF02537">
    <property type="entry name" value="CRCB"/>
    <property type="match status" value="1"/>
</dbReference>
<comment type="subcellular location">
    <subcellularLocation>
        <location evidence="1 12">Cell membrane</location>
        <topology evidence="1 12">Multi-pass membrane protein</topology>
    </subcellularLocation>
</comment>
<feature type="transmembrane region" description="Helical" evidence="12">
    <location>
        <begin position="72"/>
        <end position="89"/>
    </location>
</feature>
<comment type="activity regulation">
    <text evidence="12">Na(+) is not transported, but it plays an essential structural role and its presence is essential for fluoride channel function.</text>
</comment>
<comment type="catalytic activity">
    <reaction evidence="11">
        <text>fluoride(in) = fluoride(out)</text>
        <dbReference type="Rhea" id="RHEA:76159"/>
        <dbReference type="ChEBI" id="CHEBI:17051"/>
    </reaction>
    <physiologicalReaction direction="left-to-right" evidence="11">
        <dbReference type="Rhea" id="RHEA:76160"/>
    </physiologicalReaction>
</comment>
<reference evidence="13 14" key="1">
    <citation type="submission" date="2018-02" db="EMBL/GenBank/DDBJ databases">
        <title>A novel lanthanide dependent methylotroph, Methylotenera sp. La3113.</title>
        <authorList>
            <person name="Lv H."/>
            <person name="Tani A."/>
        </authorList>
    </citation>
    <scope>NUCLEOTIDE SEQUENCE [LARGE SCALE GENOMIC DNA]</scope>
    <source>
        <strain evidence="13 14">La3113</strain>
    </source>
</reference>
<evidence type="ECO:0000256" key="2">
    <source>
        <dbReference type="ARBA" id="ARBA00022475"/>
    </source>
</evidence>
<keyword evidence="14" id="KW-1185">Reference proteome</keyword>
<feature type="transmembrane region" description="Helical" evidence="12">
    <location>
        <begin position="101"/>
        <end position="126"/>
    </location>
</feature>
<dbReference type="NCBIfam" id="TIGR00494">
    <property type="entry name" value="crcB"/>
    <property type="match status" value="1"/>
</dbReference>
<dbReference type="InterPro" id="IPR003691">
    <property type="entry name" value="FluC"/>
</dbReference>
<evidence type="ECO:0000256" key="7">
    <source>
        <dbReference type="ARBA" id="ARBA00023065"/>
    </source>
</evidence>
<dbReference type="PANTHER" id="PTHR28259">
    <property type="entry name" value="FLUORIDE EXPORT PROTEIN 1-RELATED"/>
    <property type="match status" value="1"/>
</dbReference>
<sequence length="131" mass="13744">MNSTINFTNTFAVGIGAALGAWCRWGLGIAFNAIMPSLPLGTLIANLSGGLLMGIAMGLIGLGELDNPSVRLFVTTGFLGGLTTFSAFTGESLSLLHRHDYYLAALHAFTHMFGALIMAALGVAAVQYLRH</sequence>
<feature type="transmembrane region" description="Helical" evidence="12">
    <location>
        <begin position="40"/>
        <end position="60"/>
    </location>
</feature>
<comment type="function">
    <text evidence="12">Fluoride-specific ion channel. Important for reducing fluoride concentration in the cell, thus reducing its toxicity.</text>
</comment>
<dbReference type="PANTHER" id="PTHR28259:SF1">
    <property type="entry name" value="FLUORIDE EXPORT PROTEIN 1-RELATED"/>
    <property type="match status" value="1"/>
</dbReference>
<proteinExistence type="inferred from homology"/>
<evidence type="ECO:0000313" key="14">
    <source>
        <dbReference type="Proteomes" id="UP000297706"/>
    </source>
</evidence>
<comment type="caution">
    <text evidence="13">The sequence shown here is derived from an EMBL/GenBank/DDBJ whole genome shotgun (WGS) entry which is preliminary data.</text>
</comment>
<dbReference type="EMBL" id="PQVH01000002">
    <property type="protein sequence ID" value="TFW73208.1"/>
    <property type="molecule type" value="Genomic_DNA"/>
</dbReference>
<evidence type="ECO:0000256" key="12">
    <source>
        <dbReference type="HAMAP-Rule" id="MF_00454"/>
    </source>
</evidence>
<keyword evidence="12" id="KW-0813">Transport</keyword>
<dbReference type="GO" id="GO:0140114">
    <property type="term" value="P:cellular detoxification of fluoride"/>
    <property type="evidence" value="ECO:0007669"/>
    <property type="project" value="UniProtKB-UniRule"/>
</dbReference>
<comment type="similarity">
    <text evidence="10 12">Belongs to the fluoride channel Fluc/FEX (TC 1.A.43) family.</text>
</comment>
<dbReference type="GO" id="GO:0062054">
    <property type="term" value="F:fluoride channel activity"/>
    <property type="evidence" value="ECO:0007669"/>
    <property type="project" value="UniProtKB-UniRule"/>
</dbReference>
<dbReference type="RefSeq" id="WP_135276507.1">
    <property type="nucleotide sequence ID" value="NZ_PQVH01000002.1"/>
</dbReference>
<keyword evidence="7 12" id="KW-0406">Ion transport</keyword>
<feature type="binding site" evidence="12">
    <location>
        <position position="80"/>
    </location>
    <ligand>
        <name>Na(+)</name>
        <dbReference type="ChEBI" id="CHEBI:29101"/>
        <note>structural</note>
    </ligand>
</feature>
<keyword evidence="3" id="KW-0997">Cell inner membrane</keyword>
<organism evidence="13 14">
    <name type="scientific">Methylotenera oryzisoli</name>
    <dbReference type="NCBI Taxonomy" id="2080758"/>
    <lineage>
        <taxon>Bacteria</taxon>
        <taxon>Pseudomonadati</taxon>
        <taxon>Pseudomonadota</taxon>
        <taxon>Betaproteobacteria</taxon>
        <taxon>Nitrosomonadales</taxon>
        <taxon>Methylophilaceae</taxon>
        <taxon>Methylotenera</taxon>
    </lineage>
</organism>
<dbReference type="OrthoDB" id="9806299at2"/>
<evidence type="ECO:0000256" key="9">
    <source>
        <dbReference type="ARBA" id="ARBA00023303"/>
    </source>
</evidence>
<evidence type="ECO:0000313" key="13">
    <source>
        <dbReference type="EMBL" id="TFW73208.1"/>
    </source>
</evidence>
<keyword evidence="12" id="KW-0479">Metal-binding</keyword>
<dbReference type="GO" id="GO:0005886">
    <property type="term" value="C:plasma membrane"/>
    <property type="evidence" value="ECO:0007669"/>
    <property type="project" value="UniProtKB-SubCell"/>
</dbReference>
<keyword evidence="4 12" id="KW-0812">Transmembrane</keyword>
<dbReference type="Proteomes" id="UP000297706">
    <property type="component" value="Unassembled WGS sequence"/>
</dbReference>
<dbReference type="HAMAP" id="MF_00454">
    <property type="entry name" value="FluC"/>
    <property type="match status" value="1"/>
</dbReference>
<evidence type="ECO:0000256" key="11">
    <source>
        <dbReference type="ARBA" id="ARBA00035585"/>
    </source>
</evidence>
<gene>
    <name evidence="12 13" type="primary">crcB</name>
    <name evidence="12" type="synonym">fluC</name>
    <name evidence="13" type="ORF">C3Y98_01830</name>
</gene>
<evidence type="ECO:0000256" key="3">
    <source>
        <dbReference type="ARBA" id="ARBA00022519"/>
    </source>
</evidence>
<evidence type="ECO:0000256" key="1">
    <source>
        <dbReference type="ARBA" id="ARBA00004651"/>
    </source>
</evidence>
<protein>
    <recommendedName>
        <fullName evidence="12">Fluoride-specific ion channel FluC</fullName>
    </recommendedName>
</protein>
<keyword evidence="8 12" id="KW-0472">Membrane</keyword>
<evidence type="ECO:0000256" key="4">
    <source>
        <dbReference type="ARBA" id="ARBA00022692"/>
    </source>
</evidence>
<dbReference type="AlphaFoldDB" id="A0A4Y9VV31"/>
<evidence type="ECO:0000256" key="5">
    <source>
        <dbReference type="ARBA" id="ARBA00022989"/>
    </source>
</evidence>
<feature type="transmembrane region" description="Helical" evidence="12">
    <location>
        <begin position="12"/>
        <end position="34"/>
    </location>
</feature>
<keyword evidence="5 12" id="KW-1133">Transmembrane helix</keyword>
<feature type="binding site" evidence="12">
    <location>
        <position position="83"/>
    </location>
    <ligand>
        <name>Na(+)</name>
        <dbReference type="ChEBI" id="CHEBI:29101"/>
        <note>structural</note>
    </ligand>
</feature>
<keyword evidence="6 12" id="KW-0915">Sodium</keyword>
<evidence type="ECO:0000256" key="10">
    <source>
        <dbReference type="ARBA" id="ARBA00035120"/>
    </source>
</evidence>